<name>A0ABP7MSC7_9GAMM</name>
<evidence type="ECO:0000259" key="5">
    <source>
        <dbReference type="PROSITE" id="PS50931"/>
    </source>
</evidence>
<dbReference type="EMBL" id="BAAAZU010000016">
    <property type="protein sequence ID" value="GAA3927552.1"/>
    <property type="molecule type" value="Genomic_DNA"/>
</dbReference>
<feature type="domain" description="HTH lysR-type" evidence="5">
    <location>
        <begin position="22"/>
        <end position="77"/>
    </location>
</feature>
<evidence type="ECO:0000256" key="1">
    <source>
        <dbReference type="ARBA" id="ARBA00009437"/>
    </source>
</evidence>
<dbReference type="SUPFAM" id="SSF53850">
    <property type="entry name" value="Periplasmic binding protein-like II"/>
    <property type="match status" value="1"/>
</dbReference>
<dbReference type="InterPro" id="IPR058163">
    <property type="entry name" value="LysR-type_TF_proteobact-type"/>
</dbReference>
<evidence type="ECO:0000256" key="2">
    <source>
        <dbReference type="ARBA" id="ARBA00023015"/>
    </source>
</evidence>
<dbReference type="Proteomes" id="UP001501727">
    <property type="component" value="Unassembled WGS sequence"/>
</dbReference>
<evidence type="ECO:0000313" key="6">
    <source>
        <dbReference type="EMBL" id="GAA3927552.1"/>
    </source>
</evidence>
<gene>
    <name evidence="6" type="ORF">GCM10022229_21950</name>
</gene>
<comment type="caution">
    <text evidence="6">The sequence shown here is derived from an EMBL/GenBank/DDBJ whole genome shotgun (WGS) entry which is preliminary data.</text>
</comment>
<accession>A0ABP7MSC7</accession>
<dbReference type="Pfam" id="PF03466">
    <property type="entry name" value="LysR_substrate"/>
    <property type="match status" value="1"/>
</dbReference>
<reference evidence="7" key="1">
    <citation type="journal article" date="2019" name="Int. J. Syst. Evol. Microbiol.">
        <title>The Global Catalogue of Microorganisms (GCM) 10K type strain sequencing project: providing services to taxonomists for standard genome sequencing and annotation.</title>
        <authorList>
            <consortium name="The Broad Institute Genomics Platform"/>
            <consortium name="The Broad Institute Genome Sequencing Center for Infectious Disease"/>
            <person name="Wu L."/>
            <person name="Ma J."/>
        </authorList>
    </citation>
    <scope>NUCLEOTIDE SEQUENCE [LARGE SCALE GENOMIC DNA]</scope>
    <source>
        <strain evidence="7">JCM 16916</strain>
    </source>
</reference>
<dbReference type="Pfam" id="PF00126">
    <property type="entry name" value="HTH_1"/>
    <property type="match status" value="1"/>
</dbReference>
<evidence type="ECO:0000313" key="7">
    <source>
        <dbReference type="Proteomes" id="UP001501727"/>
    </source>
</evidence>
<dbReference type="InterPro" id="IPR036390">
    <property type="entry name" value="WH_DNA-bd_sf"/>
</dbReference>
<proteinExistence type="inferred from homology"/>
<evidence type="ECO:0000256" key="4">
    <source>
        <dbReference type="ARBA" id="ARBA00023163"/>
    </source>
</evidence>
<dbReference type="Gene3D" id="3.40.190.10">
    <property type="entry name" value="Periplasmic binding protein-like II"/>
    <property type="match status" value="2"/>
</dbReference>
<evidence type="ECO:0000256" key="3">
    <source>
        <dbReference type="ARBA" id="ARBA00023125"/>
    </source>
</evidence>
<dbReference type="InterPro" id="IPR005119">
    <property type="entry name" value="LysR_subst-bd"/>
</dbReference>
<dbReference type="NCBIfam" id="NF008352">
    <property type="entry name" value="PRK11139.1"/>
    <property type="match status" value="1"/>
</dbReference>
<sequence length="317" mass="34730">MRYDAQTHAAGLLVKRRHTAPLNALRTFEAAARHLSFSRAAKELFVTPGAVSHQIKHLETYLDTALFQRSHRAILLTQEGQALADTVGDLLGQLDVALDRAMSGASRDLRVTTMESLAAKWLAPRLHRFHRVRPDVRVHVVTGDEHVDFVREGFDVGIRYGAGGYAAVSYEALMDAQAFPVCAPSLLANDSVPLARPEDLRHHTLLHDESARGRPGVPSWDHWLEIAGAHGVDARRGPVFASIYLAQEAAIAGHGVALGVAPLVEEDLRQGRLVRPFEPISKNAYRFWLVRQAGRKGDATVDAFCAWLHDEAGASTG</sequence>
<keyword evidence="4" id="KW-0804">Transcription</keyword>
<dbReference type="PANTHER" id="PTHR30537">
    <property type="entry name" value="HTH-TYPE TRANSCRIPTIONAL REGULATOR"/>
    <property type="match status" value="1"/>
</dbReference>
<comment type="similarity">
    <text evidence="1">Belongs to the LysR transcriptional regulatory family.</text>
</comment>
<dbReference type="RefSeq" id="WP_344760039.1">
    <property type="nucleotide sequence ID" value="NZ_BAAAZU010000016.1"/>
</dbReference>
<dbReference type="CDD" id="cd08432">
    <property type="entry name" value="PBP2_GcdR_TrpI_HvrB_AmpR_like"/>
    <property type="match status" value="1"/>
</dbReference>
<dbReference type="Gene3D" id="1.10.10.10">
    <property type="entry name" value="Winged helix-like DNA-binding domain superfamily/Winged helix DNA-binding domain"/>
    <property type="match status" value="1"/>
</dbReference>
<protein>
    <submittedName>
        <fullName evidence="6">Transcriptional regulator GcvA</fullName>
    </submittedName>
</protein>
<dbReference type="InterPro" id="IPR036388">
    <property type="entry name" value="WH-like_DNA-bd_sf"/>
</dbReference>
<dbReference type="SUPFAM" id="SSF46785">
    <property type="entry name" value="Winged helix' DNA-binding domain"/>
    <property type="match status" value="1"/>
</dbReference>
<keyword evidence="7" id="KW-1185">Reference proteome</keyword>
<organism evidence="6 7">
    <name type="scientific">Luteimonas lutimaris</name>
    <dbReference type="NCBI Taxonomy" id="698645"/>
    <lineage>
        <taxon>Bacteria</taxon>
        <taxon>Pseudomonadati</taxon>
        <taxon>Pseudomonadota</taxon>
        <taxon>Gammaproteobacteria</taxon>
        <taxon>Lysobacterales</taxon>
        <taxon>Lysobacteraceae</taxon>
        <taxon>Luteimonas</taxon>
    </lineage>
</organism>
<dbReference type="PANTHER" id="PTHR30537:SF74">
    <property type="entry name" value="HTH-TYPE TRANSCRIPTIONAL REGULATOR TRPI"/>
    <property type="match status" value="1"/>
</dbReference>
<dbReference type="PROSITE" id="PS50931">
    <property type="entry name" value="HTH_LYSR"/>
    <property type="match status" value="1"/>
</dbReference>
<keyword evidence="2" id="KW-0805">Transcription regulation</keyword>
<dbReference type="InterPro" id="IPR000847">
    <property type="entry name" value="LysR_HTH_N"/>
</dbReference>
<dbReference type="PRINTS" id="PR00039">
    <property type="entry name" value="HTHLYSR"/>
</dbReference>
<keyword evidence="3" id="KW-0238">DNA-binding</keyword>